<evidence type="ECO:0000256" key="1">
    <source>
        <dbReference type="SAM" id="Phobius"/>
    </source>
</evidence>
<dbReference type="Proteomes" id="UP000092154">
    <property type="component" value="Unassembled WGS sequence"/>
</dbReference>
<keyword evidence="1" id="KW-1133">Transmembrane helix</keyword>
<name>A0A1B7MXG6_9AGAM</name>
<dbReference type="OrthoDB" id="3354175at2759"/>
<feature type="transmembrane region" description="Helical" evidence="1">
    <location>
        <begin position="150"/>
        <end position="175"/>
    </location>
</feature>
<keyword evidence="1" id="KW-0472">Membrane</keyword>
<sequence>MLNSDLVPGIVAEFPRLNRFYVPYDTDIWRRCTVPAGAPSFIYLYFPMTSIFSEDTAAATSVVLESILYGEYRRRGHPYCMGVDLQTSHVGPELPDRFGSCPVVDIEYGVVDIMRVEDELVKYHDTFQGGSTAYFSAMECSWVQFFVSQIITAFFTSTLATNLMGPGLLAYRIWIRERSVSAIRATKSPMMHVLRLLIDATILCSLALFAALLCFLLINSR</sequence>
<dbReference type="STRING" id="1314800.A0A1B7MXG6"/>
<feature type="transmembrane region" description="Helical" evidence="1">
    <location>
        <begin position="196"/>
        <end position="218"/>
    </location>
</feature>
<organism evidence="2 3">
    <name type="scientific">Rhizopogon vinicolor AM-OR11-026</name>
    <dbReference type="NCBI Taxonomy" id="1314800"/>
    <lineage>
        <taxon>Eukaryota</taxon>
        <taxon>Fungi</taxon>
        <taxon>Dikarya</taxon>
        <taxon>Basidiomycota</taxon>
        <taxon>Agaricomycotina</taxon>
        <taxon>Agaricomycetes</taxon>
        <taxon>Agaricomycetidae</taxon>
        <taxon>Boletales</taxon>
        <taxon>Suillineae</taxon>
        <taxon>Rhizopogonaceae</taxon>
        <taxon>Rhizopogon</taxon>
    </lineage>
</organism>
<dbReference type="AlphaFoldDB" id="A0A1B7MXG6"/>
<reference evidence="2 3" key="1">
    <citation type="submission" date="2016-06" db="EMBL/GenBank/DDBJ databases">
        <title>Comparative genomics of the ectomycorrhizal sister species Rhizopogon vinicolor and Rhizopogon vesiculosus (Basidiomycota: Boletales) reveals a divergence of the mating type B locus.</title>
        <authorList>
            <consortium name="DOE Joint Genome Institute"/>
            <person name="Mujic A.B."/>
            <person name="Kuo A."/>
            <person name="Tritt A."/>
            <person name="Lipzen A."/>
            <person name="Chen C."/>
            <person name="Johnson J."/>
            <person name="Sharma A."/>
            <person name="Barry K."/>
            <person name="Grigoriev I.V."/>
            <person name="Spatafora J.W."/>
        </authorList>
    </citation>
    <scope>NUCLEOTIDE SEQUENCE [LARGE SCALE GENOMIC DNA]</scope>
    <source>
        <strain evidence="2 3">AM-OR11-026</strain>
    </source>
</reference>
<proteinExistence type="predicted"/>
<gene>
    <name evidence="2" type="ORF">K503DRAFT_866969</name>
</gene>
<evidence type="ECO:0000313" key="2">
    <source>
        <dbReference type="EMBL" id="OAX37295.1"/>
    </source>
</evidence>
<evidence type="ECO:0000313" key="3">
    <source>
        <dbReference type="Proteomes" id="UP000092154"/>
    </source>
</evidence>
<dbReference type="EMBL" id="KV448361">
    <property type="protein sequence ID" value="OAX37295.1"/>
    <property type="molecule type" value="Genomic_DNA"/>
</dbReference>
<dbReference type="InParanoid" id="A0A1B7MXG6"/>
<keyword evidence="3" id="KW-1185">Reference proteome</keyword>
<keyword evidence="1" id="KW-0812">Transmembrane</keyword>
<accession>A0A1B7MXG6</accession>
<protein>
    <submittedName>
        <fullName evidence="2">Uncharacterized protein</fullName>
    </submittedName>
</protein>